<dbReference type="InterPro" id="IPR010998">
    <property type="entry name" value="Integrase_recombinase_N"/>
</dbReference>
<evidence type="ECO:0000313" key="4">
    <source>
        <dbReference type="Proteomes" id="UP000199766"/>
    </source>
</evidence>
<accession>A0A1H9ST09</accession>
<protein>
    <recommendedName>
        <fullName evidence="2">Integrase SAM-like N-terminal domain-containing protein</fullName>
    </recommendedName>
</protein>
<dbReference type="Proteomes" id="UP000199766">
    <property type="component" value="Unassembled WGS sequence"/>
</dbReference>
<dbReference type="Gene3D" id="1.10.150.130">
    <property type="match status" value="1"/>
</dbReference>
<dbReference type="Pfam" id="PF13495">
    <property type="entry name" value="Phage_int_SAM_4"/>
    <property type="match status" value="1"/>
</dbReference>
<dbReference type="STRING" id="180197.SAMN02982919_03222"/>
<dbReference type="GO" id="GO:0003677">
    <property type="term" value="F:DNA binding"/>
    <property type="evidence" value="ECO:0007669"/>
    <property type="project" value="UniProtKB-KW"/>
</dbReference>
<evidence type="ECO:0000259" key="2">
    <source>
        <dbReference type="Pfam" id="PF13495"/>
    </source>
</evidence>
<feature type="domain" description="Integrase SAM-like N-terminal" evidence="2">
    <location>
        <begin position="18"/>
        <end position="55"/>
    </location>
</feature>
<dbReference type="AlphaFoldDB" id="A0A1H9ST09"/>
<dbReference type="RefSeq" id="WP_091459381.1">
    <property type="nucleotide sequence ID" value="NZ_FOGD01000023.1"/>
</dbReference>
<keyword evidence="1" id="KW-0238">DNA-binding</keyword>
<sequence length="61" mass="7174">MPASPYTPNTDAPCQPKLLERMCIHLRTQHYNIRTEPIYVDWVQCFILFHKKQETAGAGQW</sequence>
<dbReference type="GO" id="GO:0015074">
    <property type="term" value="P:DNA integration"/>
    <property type="evidence" value="ECO:0007669"/>
    <property type="project" value="InterPro"/>
</dbReference>
<evidence type="ECO:0000256" key="1">
    <source>
        <dbReference type="ARBA" id="ARBA00023125"/>
    </source>
</evidence>
<evidence type="ECO:0000313" key="3">
    <source>
        <dbReference type="EMBL" id="SER88140.1"/>
    </source>
</evidence>
<dbReference type="InterPro" id="IPR004107">
    <property type="entry name" value="Integrase_SAM-like_N"/>
</dbReference>
<keyword evidence="4" id="KW-1185">Reference proteome</keyword>
<gene>
    <name evidence="3" type="ORF">SAMN02982919_03222</name>
</gene>
<name>A0A1H9ST09_9BURK</name>
<dbReference type="EMBL" id="FOGD01000023">
    <property type="protein sequence ID" value="SER88140.1"/>
    <property type="molecule type" value="Genomic_DNA"/>
</dbReference>
<dbReference type="OrthoDB" id="9801717at2"/>
<organism evidence="3 4">
    <name type="scientific">Giesbergeria anulus</name>
    <dbReference type="NCBI Taxonomy" id="180197"/>
    <lineage>
        <taxon>Bacteria</taxon>
        <taxon>Pseudomonadati</taxon>
        <taxon>Pseudomonadota</taxon>
        <taxon>Betaproteobacteria</taxon>
        <taxon>Burkholderiales</taxon>
        <taxon>Comamonadaceae</taxon>
        <taxon>Giesbergeria</taxon>
    </lineage>
</organism>
<reference evidence="3 4" key="1">
    <citation type="submission" date="2016-10" db="EMBL/GenBank/DDBJ databases">
        <authorList>
            <person name="de Groot N.N."/>
        </authorList>
    </citation>
    <scope>NUCLEOTIDE SEQUENCE [LARGE SCALE GENOMIC DNA]</scope>
    <source>
        <strain evidence="3 4">ATCC 35958</strain>
    </source>
</reference>
<proteinExistence type="predicted"/>